<feature type="non-terminal residue" evidence="2">
    <location>
        <position position="53"/>
    </location>
</feature>
<gene>
    <name evidence="2" type="ORF">AVDCRST_MAG93-888</name>
</gene>
<reference evidence="2" key="1">
    <citation type="submission" date="2020-02" db="EMBL/GenBank/DDBJ databases">
        <authorList>
            <person name="Meier V. D."/>
        </authorList>
    </citation>
    <scope>NUCLEOTIDE SEQUENCE</scope>
    <source>
        <strain evidence="2">AVDCRST_MAG93</strain>
    </source>
</reference>
<dbReference type="AlphaFoldDB" id="A0A6J4HT48"/>
<accession>A0A6J4HT48</accession>
<organism evidence="2">
    <name type="scientific">uncultured Chloroflexia bacterium</name>
    <dbReference type="NCBI Taxonomy" id="1672391"/>
    <lineage>
        <taxon>Bacteria</taxon>
        <taxon>Bacillati</taxon>
        <taxon>Chloroflexota</taxon>
        <taxon>Chloroflexia</taxon>
        <taxon>environmental samples</taxon>
    </lineage>
</organism>
<dbReference type="EMBL" id="CADCTR010000290">
    <property type="protein sequence ID" value="CAA9231205.1"/>
    <property type="molecule type" value="Genomic_DNA"/>
</dbReference>
<feature type="region of interest" description="Disordered" evidence="1">
    <location>
        <begin position="1"/>
        <end position="36"/>
    </location>
</feature>
<name>A0A6J4HT48_9CHLR</name>
<sequence length="53" mass="5817">GRSRTHSRISPRGIRPVVPMERTQPSSVGYPRPTDSAERAHEIFALADGFGLV</sequence>
<evidence type="ECO:0000256" key="1">
    <source>
        <dbReference type="SAM" id="MobiDB-lite"/>
    </source>
</evidence>
<evidence type="ECO:0000313" key="2">
    <source>
        <dbReference type="EMBL" id="CAA9231205.1"/>
    </source>
</evidence>
<protein>
    <submittedName>
        <fullName evidence="2">Uncharacterized protein</fullName>
    </submittedName>
</protein>
<feature type="non-terminal residue" evidence="2">
    <location>
        <position position="1"/>
    </location>
</feature>
<proteinExistence type="predicted"/>